<proteinExistence type="predicted"/>
<dbReference type="PROSITE" id="PS50297">
    <property type="entry name" value="ANK_REP_REGION"/>
    <property type="match status" value="2"/>
</dbReference>
<dbReference type="PROSITE" id="PS50088">
    <property type="entry name" value="ANK_REPEAT"/>
    <property type="match status" value="3"/>
</dbReference>
<keyword evidence="2 3" id="KW-0040">ANK repeat</keyword>
<dbReference type="SMART" id="SM00248">
    <property type="entry name" value="ANK"/>
    <property type="match status" value="8"/>
</dbReference>
<evidence type="ECO:0000256" key="3">
    <source>
        <dbReference type="PROSITE-ProRule" id="PRU00023"/>
    </source>
</evidence>
<dbReference type="PANTHER" id="PTHR24126">
    <property type="entry name" value="ANKYRIN REPEAT, PH AND SEC7 DOMAIN CONTAINING PROTEIN SECG-RELATED"/>
    <property type="match status" value="1"/>
</dbReference>
<organism evidence="5 6">
    <name type="scientific">Phtheirospermum japonicum</name>
    <dbReference type="NCBI Taxonomy" id="374723"/>
    <lineage>
        <taxon>Eukaryota</taxon>
        <taxon>Viridiplantae</taxon>
        <taxon>Streptophyta</taxon>
        <taxon>Embryophyta</taxon>
        <taxon>Tracheophyta</taxon>
        <taxon>Spermatophyta</taxon>
        <taxon>Magnoliopsida</taxon>
        <taxon>eudicotyledons</taxon>
        <taxon>Gunneridae</taxon>
        <taxon>Pentapetalae</taxon>
        <taxon>asterids</taxon>
        <taxon>lamiids</taxon>
        <taxon>Lamiales</taxon>
        <taxon>Orobanchaceae</taxon>
        <taxon>Orobanchaceae incertae sedis</taxon>
        <taxon>Phtheirospermum</taxon>
    </lineage>
</organism>
<evidence type="ECO:0000256" key="2">
    <source>
        <dbReference type="ARBA" id="ARBA00023043"/>
    </source>
</evidence>
<dbReference type="AlphaFoldDB" id="A0A830C4B9"/>
<dbReference type="InterPro" id="IPR036770">
    <property type="entry name" value="Ankyrin_rpt-contain_sf"/>
</dbReference>
<dbReference type="InterPro" id="IPR002110">
    <property type="entry name" value="Ankyrin_rpt"/>
</dbReference>
<evidence type="ECO:0000256" key="1">
    <source>
        <dbReference type="ARBA" id="ARBA00022737"/>
    </source>
</evidence>
<protein>
    <submittedName>
        <fullName evidence="5">Serine/threonine-protein phosphatase 6 regulatory ankyrin repeat subunit b</fullName>
    </submittedName>
</protein>
<feature type="repeat" description="ANK" evidence="3">
    <location>
        <begin position="246"/>
        <end position="278"/>
    </location>
</feature>
<evidence type="ECO:0000313" key="5">
    <source>
        <dbReference type="EMBL" id="GFP94480.1"/>
    </source>
</evidence>
<name>A0A830C4B9_9LAMI</name>
<feature type="region of interest" description="Disordered" evidence="4">
    <location>
        <begin position="545"/>
        <end position="573"/>
    </location>
</feature>
<comment type="caution">
    <text evidence="5">The sequence shown here is derived from an EMBL/GenBank/DDBJ whole genome shotgun (WGS) entry which is preliminary data.</text>
</comment>
<keyword evidence="1" id="KW-0677">Repeat</keyword>
<dbReference type="EMBL" id="BMAC01000352">
    <property type="protein sequence ID" value="GFP94480.1"/>
    <property type="molecule type" value="Genomic_DNA"/>
</dbReference>
<dbReference type="Gene3D" id="1.25.40.20">
    <property type="entry name" value="Ankyrin repeat-containing domain"/>
    <property type="match status" value="1"/>
</dbReference>
<reference evidence="5" key="1">
    <citation type="submission" date="2020-07" db="EMBL/GenBank/DDBJ databases">
        <title>Ethylene signaling mediates host invasion by parasitic plants.</title>
        <authorList>
            <person name="Yoshida S."/>
        </authorList>
    </citation>
    <scope>NUCLEOTIDE SEQUENCE</scope>
    <source>
        <strain evidence="5">Okayama</strain>
    </source>
</reference>
<accession>A0A830C4B9</accession>
<dbReference type="Proteomes" id="UP000653305">
    <property type="component" value="Unassembled WGS sequence"/>
</dbReference>
<dbReference type="Pfam" id="PF00023">
    <property type="entry name" value="Ank"/>
    <property type="match status" value="1"/>
</dbReference>
<sequence length="619" mass="67963">MGPTNFPLRWESTGDQWWFASPIDWAAANGHYDLVRQLLHIDPNLLINLTSLPRIRRLETIWDDDSDNFSDVAKCRSHVAHKLLQECETKSGQNSLIGAGYGGWLLYTAASAGDLGFVRELLDRDPLLVFGEGEYGVTDMLYAAARSKRGDVFGMLFDCCVSPRGMMKEAVVSGVFRSEMVSRAVHAAARGGSVDVLRGLLGDGDVLGYRDGMGSTVLHTASGRGQIEVVKHLISSYEIINSMDNRGNTALHIAAYRGQLPVVEFLASASPSTASLTNKYGDTFLHMAVSGFRAPSFRRIDRQTELIRQIVSGNIINMQDIINVKNNDGRTALHVAVIENIQSEIVELLMSARCIDLNIRDADGHTPLYLLKQRPRSSASETLIKRLISAGGISDCPRNALITHLRMRGIGGSPGTSFRIPDAEILLYAGIGDLGTPTSSEYGYSGEIKKFGSVNMRLKNFLRWPRKNERDVDVSDLEDNYSVDFRSGSLRQQFSRQASLPNNKRIMSLPGGNILPSSSAKKKFAAGLTQGVLRVGTRSYFGSPSSAFSESSWSSPVSADGRKGVTRSTDGEEVKMKRKNGSFNLRLMNSYLCFGAQSLGVEKSVRFPRESQKQQSLVV</sequence>
<evidence type="ECO:0000313" key="6">
    <source>
        <dbReference type="Proteomes" id="UP000653305"/>
    </source>
</evidence>
<dbReference type="SUPFAM" id="SSF48403">
    <property type="entry name" value="Ankyrin repeat"/>
    <property type="match status" value="1"/>
</dbReference>
<gene>
    <name evidence="5" type="ORF">PHJA_001592400</name>
</gene>
<feature type="repeat" description="ANK" evidence="3">
    <location>
        <begin position="328"/>
        <end position="351"/>
    </location>
</feature>
<dbReference type="OrthoDB" id="5314041at2759"/>
<dbReference type="Pfam" id="PF12796">
    <property type="entry name" value="Ank_2"/>
    <property type="match status" value="2"/>
</dbReference>
<keyword evidence="6" id="KW-1185">Reference proteome</keyword>
<feature type="repeat" description="ANK" evidence="3">
    <location>
        <begin position="213"/>
        <end position="245"/>
    </location>
</feature>
<feature type="compositionally biased region" description="Low complexity" evidence="4">
    <location>
        <begin position="545"/>
        <end position="558"/>
    </location>
</feature>
<evidence type="ECO:0000256" key="4">
    <source>
        <dbReference type="SAM" id="MobiDB-lite"/>
    </source>
</evidence>
<dbReference type="PANTHER" id="PTHR24126:SF40">
    <property type="entry name" value="ANKYRIN REPEAT FAMILY PROTEIN"/>
    <property type="match status" value="1"/>
</dbReference>